<dbReference type="InterPro" id="IPR036135">
    <property type="entry name" value="MoeA_linker/N_sf"/>
</dbReference>
<comment type="function">
    <text evidence="2 11">Catalyzes the insertion of molybdate into adenylated molybdopterin with the concomitant release of AMP.</text>
</comment>
<keyword evidence="7 11" id="KW-0479">Metal-binding</keyword>
<name>A0A318LK29_9NEIS</name>
<dbReference type="SMART" id="SM00852">
    <property type="entry name" value="MoCF_biosynth"/>
    <property type="match status" value="1"/>
</dbReference>
<dbReference type="Pfam" id="PF00994">
    <property type="entry name" value="MoCF_biosynth"/>
    <property type="match status" value="1"/>
</dbReference>
<dbReference type="SUPFAM" id="SSF63867">
    <property type="entry name" value="MoeA C-terminal domain-like"/>
    <property type="match status" value="1"/>
</dbReference>
<keyword evidence="9 11" id="KW-0501">Molybdenum cofactor biosynthesis</keyword>
<comment type="cofactor">
    <cofactor evidence="1 11">
        <name>Mg(2+)</name>
        <dbReference type="ChEBI" id="CHEBI:18420"/>
    </cofactor>
</comment>
<dbReference type="InterPro" id="IPR008284">
    <property type="entry name" value="MoCF_biosynth_CS"/>
</dbReference>
<dbReference type="InterPro" id="IPR001453">
    <property type="entry name" value="MoaB/Mog_dom"/>
</dbReference>
<dbReference type="FunFam" id="3.40.980.10:FF:000004">
    <property type="entry name" value="Molybdopterin molybdenumtransferase"/>
    <property type="match status" value="1"/>
</dbReference>
<dbReference type="EC" id="2.10.1.1" evidence="11"/>
<evidence type="ECO:0000256" key="2">
    <source>
        <dbReference type="ARBA" id="ARBA00002901"/>
    </source>
</evidence>
<evidence type="ECO:0000256" key="6">
    <source>
        <dbReference type="ARBA" id="ARBA00022679"/>
    </source>
</evidence>
<comment type="catalytic activity">
    <reaction evidence="10">
        <text>adenylyl-molybdopterin + molybdate = Mo-molybdopterin + AMP + H(+)</text>
        <dbReference type="Rhea" id="RHEA:35047"/>
        <dbReference type="ChEBI" id="CHEBI:15378"/>
        <dbReference type="ChEBI" id="CHEBI:36264"/>
        <dbReference type="ChEBI" id="CHEBI:62727"/>
        <dbReference type="ChEBI" id="CHEBI:71302"/>
        <dbReference type="ChEBI" id="CHEBI:456215"/>
        <dbReference type="EC" id="2.10.1.1"/>
    </reaction>
</comment>
<dbReference type="InterPro" id="IPR005111">
    <property type="entry name" value="MoeA_C_domain_IV"/>
</dbReference>
<protein>
    <recommendedName>
        <fullName evidence="11">Molybdopterin molybdenumtransferase</fullName>
        <ecNumber evidence="11">2.10.1.1</ecNumber>
    </recommendedName>
</protein>
<dbReference type="Pfam" id="PF03453">
    <property type="entry name" value="MoeA_N"/>
    <property type="match status" value="1"/>
</dbReference>
<dbReference type="CDD" id="cd00887">
    <property type="entry name" value="MoeA"/>
    <property type="match status" value="1"/>
</dbReference>
<dbReference type="InterPro" id="IPR036425">
    <property type="entry name" value="MoaB/Mog-like_dom_sf"/>
</dbReference>
<proteinExistence type="inferred from homology"/>
<dbReference type="Gene3D" id="3.40.980.10">
    <property type="entry name" value="MoaB/Mog-like domain"/>
    <property type="match status" value="1"/>
</dbReference>
<dbReference type="SUPFAM" id="SSF63882">
    <property type="entry name" value="MoeA N-terminal region -like"/>
    <property type="match status" value="1"/>
</dbReference>
<dbReference type="Gene3D" id="2.170.190.11">
    <property type="entry name" value="Molybdopterin biosynthesis moea protein, domain 3"/>
    <property type="match status" value="1"/>
</dbReference>
<keyword evidence="8 11" id="KW-0460">Magnesium</keyword>
<evidence type="ECO:0000256" key="4">
    <source>
        <dbReference type="ARBA" id="ARBA00010763"/>
    </source>
</evidence>
<dbReference type="RefSeq" id="WP_245906785.1">
    <property type="nucleotide sequence ID" value="NZ_CALCOA010000139.1"/>
</dbReference>
<keyword evidence="5 11" id="KW-0500">Molybdenum</keyword>
<dbReference type="AlphaFoldDB" id="A0A318LK29"/>
<dbReference type="Pfam" id="PF03454">
    <property type="entry name" value="MoeA_C"/>
    <property type="match status" value="1"/>
</dbReference>
<reference evidence="13 14" key="1">
    <citation type="submission" date="2018-05" db="EMBL/GenBank/DDBJ databases">
        <title>Genomic Encyclopedia of Type Strains, Phase IV (KMG-IV): sequencing the most valuable type-strain genomes for metagenomic binning, comparative biology and taxonomic classification.</title>
        <authorList>
            <person name="Goeker M."/>
        </authorList>
    </citation>
    <scope>NUCLEOTIDE SEQUENCE [LARGE SCALE GENOMIC DNA]</scope>
    <source>
        <strain evidence="13 14">DSM 29661</strain>
    </source>
</reference>
<dbReference type="SUPFAM" id="SSF53218">
    <property type="entry name" value="Molybdenum cofactor biosynthesis proteins"/>
    <property type="match status" value="1"/>
</dbReference>
<evidence type="ECO:0000313" key="14">
    <source>
        <dbReference type="Proteomes" id="UP000247555"/>
    </source>
</evidence>
<evidence type="ECO:0000256" key="9">
    <source>
        <dbReference type="ARBA" id="ARBA00023150"/>
    </source>
</evidence>
<comment type="similarity">
    <text evidence="4 11">Belongs to the MoeA family.</text>
</comment>
<sequence length="406" mass="43112">MTASAMLSVEAALEFLLSRARPLTETESVHLLNAGQRVLAGELRARLDVPPANNSAMDGYAVRSAEVHADAWLPVSQRIAAGDAPGPLAEGTVARIFTGAPIPAGADAVIMQEQAHADGERVRFSAVAKTGQNIRLAGEDIARDGVVLPAGAQLGPAQLGLAASVGEAYLDVLRPLRVAVLFTGDELAEPGETLTAGKIYNSNRYWLRGLLEALGCQVRDLGIIPDSLAATRLALADAAATSDVVLTCGGVSVGEEDHVKHAVEREGQLDLWKIAIKPGKPLAFGRIAHADFIGLPGNPVSGYVTFLLLIAPFIRARQGRAARASWPVSRLTAAFDWPRKDPQRTEFVRVRKASRDGQTVLELFPKQGAGVLTSMAWADGLARIPANHIVKAGEQIDYLPFDELLS</sequence>
<dbReference type="PANTHER" id="PTHR10192:SF5">
    <property type="entry name" value="GEPHYRIN"/>
    <property type="match status" value="1"/>
</dbReference>
<dbReference type="GO" id="GO:0005829">
    <property type="term" value="C:cytosol"/>
    <property type="evidence" value="ECO:0007669"/>
    <property type="project" value="TreeGrafter"/>
</dbReference>
<keyword evidence="14" id="KW-1185">Reference proteome</keyword>
<dbReference type="Gene3D" id="3.90.105.10">
    <property type="entry name" value="Molybdopterin biosynthesis moea protein, domain 2"/>
    <property type="match status" value="1"/>
</dbReference>
<dbReference type="InterPro" id="IPR038987">
    <property type="entry name" value="MoeA-like"/>
</dbReference>
<keyword evidence="6 11" id="KW-0808">Transferase</keyword>
<evidence type="ECO:0000256" key="5">
    <source>
        <dbReference type="ARBA" id="ARBA00022505"/>
    </source>
</evidence>
<evidence type="ECO:0000256" key="1">
    <source>
        <dbReference type="ARBA" id="ARBA00001946"/>
    </source>
</evidence>
<evidence type="ECO:0000259" key="12">
    <source>
        <dbReference type="SMART" id="SM00852"/>
    </source>
</evidence>
<gene>
    <name evidence="13" type="ORF">DFR34_101321</name>
</gene>
<dbReference type="NCBIfam" id="NF045515">
    <property type="entry name" value="Glp_gephyrin"/>
    <property type="match status" value="1"/>
</dbReference>
<dbReference type="Proteomes" id="UP000247555">
    <property type="component" value="Unassembled WGS sequence"/>
</dbReference>
<dbReference type="InterPro" id="IPR036688">
    <property type="entry name" value="MoeA_C_domain_IV_sf"/>
</dbReference>
<feature type="domain" description="MoaB/Mog" evidence="12">
    <location>
        <begin position="179"/>
        <end position="316"/>
    </location>
</feature>
<dbReference type="PANTHER" id="PTHR10192">
    <property type="entry name" value="MOLYBDOPTERIN BIOSYNTHESIS PROTEIN"/>
    <property type="match status" value="1"/>
</dbReference>
<dbReference type="NCBIfam" id="TIGR00177">
    <property type="entry name" value="molyb_syn"/>
    <property type="match status" value="1"/>
</dbReference>
<organism evidence="13 14">
    <name type="scientific">Rivihabitans pingtungensis</name>
    <dbReference type="NCBI Taxonomy" id="1054498"/>
    <lineage>
        <taxon>Bacteria</taxon>
        <taxon>Pseudomonadati</taxon>
        <taxon>Pseudomonadota</taxon>
        <taxon>Betaproteobacteria</taxon>
        <taxon>Neisseriales</taxon>
        <taxon>Aquaspirillaceae</taxon>
        <taxon>Rivihabitans</taxon>
    </lineage>
</organism>
<dbReference type="UniPathway" id="UPA00344"/>
<dbReference type="InterPro" id="IPR005110">
    <property type="entry name" value="MoeA_linker/N"/>
</dbReference>
<evidence type="ECO:0000256" key="8">
    <source>
        <dbReference type="ARBA" id="ARBA00022842"/>
    </source>
</evidence>
<evidence type="ECO:0000256" key="3">
    <source>
        <dbReference type="ARBA" id="ARBA00005046"/>
    </source>
</evidence>
<comment type="caution">
    <text evidence="13">The sequence shown here is derived from an EMBL/GenBank/DDBJ whole genome shotgun (WGS) entry which is preliminary data.</text>
</comment>
<dbReference type="GO" id="GO:0046872">
    <property type="term" value="F:metal ion binding"/>
    <property type="evidence" value="ECO:0007669"/>
    <property type="project" value="UniProtKB-UniRule"/>
</dbReference>
<dbReference type="GO" id="GO:0006777">
    <property type="term" value="P:Mo-molybdopterin cofactor biosynthetic process"/>
    <property type="evidence" value="ECO:0007669"/>
    <property type="project" value="UniProtKB-UniRule"/>
</dbReference>
<evidence type="ECO:0000256" key="7">
    <source>
        <dbReference type="ARBA" id="ARBA00022723"/>
    </source>
</evidence>
<evidence type="ECO:0000313" key="13">
    <source>
        <dbReference type="EMBL" id="PXX82087.1"/>
    </source>
</evidence>
<comment type="pathway">
    <text evidence="3 11">Cofactor biosynthesis; molybdopterin biosynthesis.</text>
</comment>
<evidence type="ECO:0000256" key="11">
    <source>
        <dbReference type="RuleBase" id="RU365090"/>
    </source>
</evidence>
<dbReference type="GO" id="GO:0061599">
    <property type="term" value="F:molybdopterin molybdotransferase activity"/>
    <property type="evidence" value="ECO:0007669"/>
    <property type="project" value="UniProtKB-UniRule"/>
</dbReference>
<accession>A0A318LK29</accession>
<dbReference type="EMBL" id="QJKI01000001">
    <property type="protein sequence ID" value="PXX82087.1"/>
    <property type="molecule type" value="Genomic_DNA"/>
</dbReference>
<dbReference type="PROSITE" id="PS01079">
    <property type="entry name" value="MOCF_BIOSYNTHESIS_2"/>
    <property type="match status" value="1"/>
</dbReference>
<dbReference type="Gene3D" id="2.40.340.10">
    <property type="entry name" value="MoeA, C-terminal, domain IV"/>
    <property type="match status" value="1"/>
</dbReference>
<evidence type="ECO:0000256" key="10">
    <source>
        <dbReference type="ARBA" id="ARBA00047317"/>
    </source>
</evidence>